<proteinExistence type="predicted"/>
<reference evidence="2" key="1">
    <citation type="submission" date="2020-05" db="EMBL/GenBank/DDBJ databases">
        <authorList>
            <person name="Chiriac C."/>
            <person name="Salcher M."/>
            <person name="Ghai R."/>
            <person name="Kavagutti S V."/>
        </authorList>
    </citation>
    <scope>NUCLEOTIDE SEQUENCE</scope>
</reference>
<evidence type="ECO:0000313" key="2">
    <source>
        <dbReference type="EMBL" id="CAB5217827.1"/>
    </source>
</evidence>
<evidence type="ECO:0000256" key="1">
    <source>
        <dbReference type="SAM" id="Phobius"/>
    </source>
</evidence>
<dbReference type="EMBL" id="LR798252">
    <property type="protein sequence ID" value="CAB5217827.1"/>
    <property type="molecule type" value="Genomic_DNA"/>
</dbReference>
<keyword evidence="1" id="KW-0812">Transmembrane</keyword>
<protein>
    <submittedName>
        <fullName evidence="2">Uncharacterized protein</fullName>
    </submittedName>
</protein>
<feature type="transmembrane region" description="Helical" evidence="1">
    <location>
        <begin position="88"/>
        <end position="112"/>
    </location>
</feature>
<feature type="transmembrane region" description="Helical" evidence="1">
    <location>
        <begin position="44"/>
        <end position="68"/>
    </location>
</feature>
<sequence>MLTPDGQRYLTAAHQRVARPFHLRWLLPLLCQSDLRRWKLLSRVCVAAIGIYSALYTNNPWMLCVAFLPGITFNWRHPILVDATAMALALGSALLFPYCWPAALAVALLAGCIRETAPVWAAIYAWNPLLLIGLAPVAIRSLQGQGPDVLDAENAWILKHPIQASRKYHAGLWTDPLTMIAPWGALIAGLAGFNTQLATALAFGYGQLLIATDSVRLYQWAAPVMALAATHALPAWTFPFIAIGVVFNPWRGSGL</sequence>
<gene>
    <name evidence="2" type="ORF">UFOVP209_21</name>
</gene>
<keyword evidence="1" id="KW-0472">Membrane</keyword>
<keyword evidence="1" id="KW-1133">Transmembrane helix</keyword>
<name>A0A6J7WJA5_9CAUD</name>
<feature type="transmembrane region" description="Helical" evidence="1">
    <location>
        <begin position="217"/>
        <end position="247"/>
    </location>
</feature>
<feature type="transmembrane region" description="Helical" evidence="1">
    <location>
        <begin position="119"/>
        <end position="139"/>
    </location>
</feature>
<accession>A0A6J7WJA5</accession>
<feature type="transmembrane region" description="Helical" evidence="1">
    <location>
        <begin position="180"/>
        <end position="205"/>
    </location>
</feature>
<organism evidence="2">
    <name type="scientific">uncultured Caudovirales phage</name>
    <dbReference type="NCBI Taxonomy" id="2100421"/>
    <lineage>
        <taxon>Viruses</taxon>
        <taxon>Duplodnaviria</taxon>
        <taxon>Heunggongvirae</taxon>
        <taxon>Uroviricota</taxon>
        <taxon>Caudoviricetes</taxon>
        <taxon>Peduoviridae</taxon>
        <taxon>Maltschvirus</taxon>
        <taxon>Maltschvirus maltsch</taxon>
    </lineage>
</organism>